<comment type="caution">
    <text evidence="1">The sequence shown here is derived from an EMBL/GenBank/DDBJ whole genome shotgun (WGS) entry which is preliminary data.</text>
</comment>
<dbReference type="Proteomes" id="UP000005388">
    <property type="component" value="Unassembled WGS sequence"/>
</dbReference>
<accession>G5KFF8</accession>
<protein>
    <submittedName>
        <fullName evidence="1">Sensor histidine kinase family protein</fullName>
    </submittedName>
</protein>
<evidence type="ECO:0000313" key="2">
    <source>
        <dbReference type="Proteomes" id="UP000005388"/>
    </source>
</evidence>
<keyword evidence="1" id="KW-0418">Kinase</keyword>
<evidence type="ECO:0000313" key="1">
    <source>
        <dbReference type="EMBL" id="EHJ56653.1"/>
    </source>
</evidence>
<gene>
    <name evidence="1" type="ORF">STRUR_1002</name>
</gene>
<dbReference type="AlphaFoldDB" id="G5KFF8"/>
<keyword evidence="1" id="KW-0808">Transferase</keyword>
<dbReference type="eggNOG" id="COG0642">
    <property type="taxonomic scope" value="Bacteria"/>
</dbReference>
<name>G5KFF8_9STRE</name>
<organism evidence="1 2">
    <name type="scientific">Streptococcus urinalis 2285-97</name>
    <dbReference type="NCBI Taxonomy" id="764291"/>
    <lineage>
        <taxon>Bacteria</taxon>
        <taxon>Bacillati</taxon>
        <taxon>Bacillota</taxon>
        <taxon>Bacilli</taxon>
        <taxon>Lactobacillales</taxon>
        <taxon>Streptococcaceae</taxon>
        <taxon>Streptococcus</taxon>
    </lineage>
</organism>
<proteinExistence type="predicted"/>
<dbReference type="EMBL" id="AEUZ02000001">
    <property type="protein sequence ID" value="EHJ56653.1"/>
    <property type="molecule type" value="Genomic_DNA"/>
</dbReference>
<dbReference type="STRING" id="764291.STRUR_1002"/>
<reference evidence="1 2" key="1">
    <citation type="journal article" date="2014" name="Int. J. Syst. Evol. Microbiol.">
        <title>Phylogenomics and the dynamic genome evolution of the genus Streptococcus.</title>
        <authorList>
            <consortium name="The Broad Institute Genome Sequencing Platform"/>
            <person name="Richards V.P."/>
            <person name="Palmer S.R."/>
            <person name="Pavinski Bitar P.D."/>
            <person name="Qin X."/>
            <person name="Weinstock G.M."/>
            <person name="Highlander S.K."/>
            <person name="Town C.D."/>
            <person name="Burne R.A."/>
            <person name="Stanhope M.J."/>
        </authorList>
    </citation>
    <scope>NUCLEOTIDE SEQUENCE [LARGE SCALE GENOMIC DNA]</scope>
    <source>
        <strain evidence="1 2">2285-97</strain>
    </source>
</reference>
<keyword evidence="2" id="KW-1185">Reference proteome</keyword>
<sequence length="97" mass="10859">MVGIINTARYYQSQTEIRTVLNLLADNNGNFPSISVASKRLGTEISPDTKSRFRYYSVLVDKNGKVLSTNLRNILALNEEETIQFARQFIKSGSQSG</sequence>
<dbReference type="GO" id="GO:0016301">
    <property type="term" value="F:kinase activity"/>
    <property type="evidence" value="ECO:0007669"/>
    <property type="project" value="UniProtKB-KW"/>
</dbReference>